<sequence length="666" mass="75332">MKPASLGFVEWFRPGEQDRVEQVLTDLRELRVTDLRVGVSWEDWFSAEGEGWYDWLMPRLAREVRVLPCFLDALPFLNALSRLTTPPHDPEAYADWIKLFVARHGKHFDWLELWLDPFLRDPDCVLEPGEDDCFSGMLVRAAESARAAGKQVVLGGIQPRHPKWLKRLCNKGVLSAFDALGLYAFPGSNNPAWRGWPTEIAQVRQTLTSQGVNMPLWITESGFATGQFQERGQWNEFLAVLDAPVERVYWYGLRDHEKSDCAWGEPDPDKRFCFGLRQTDGTPKLLYRVWAEQGLEGVKRRAWIANPGRPVQFKERPVLITGGAGFIATNLAHRLLGMGRSVIILDNLSRAGVERNLDWLRQTHGDRAHFEFADIRDTAALNLAVSRASQVFHLAAQVAVTTSLTQPVHDFEVNARGTLKLLEAIRRQDNPPPLLFTSTNKVYGALEHVGLGLFGRRYEPENPELRANGVSEDARLDFHSPYGCSKGAADQYVLDYARAYDLRAVVFRMSCIYGPHQFGTEDQGWVAHFLIRALENQGITLFGDGMQVRDILYVEDLMDAMLASMERIDQISGRAFNVGGGAANSTSLLELMDVIARLHGRMPDYRFGAWRLGDQRYYVSDTRKLQQATGWRPRVGVEEGVGYLYDWLSQTRGRKAAPRLTAEVLP</sequence>
<feature type="domain" description="NAD-dependent epimerase/dehydratase" evidence="3">
    <location>
        <begin position="318"/>
        <end position="579"/>
    </location>
</feature>
<evidence type="ECO:0000256" key="1">
    <source>
        <dbReference type="ARBA" id="ARBA00005125"/>
    </source>
</evidence>
<comment type="caution">
    <text evidence="4">The sequence shown here is derived from an EMBL/GenBank/DDBJ whole genome shotgun (WGS) entry which is preliminary data.</text>
</comment>
<proteinExistence type="inferred from homology"/>
<comment type="pathway">
    <text evidence="1">Bacterial outer membrane biogenesis; LPS O-antigen biosynthesis.</text>
</comment>
<name>A0ABU9DDE7_9PROT</name>
<organism evidence="4 5">
    <name type="scientific">Thermithiobacillus plumbiphilus</name>
    <dbReference type="NCBI Taxonomy" id="1729899"/>
    <lineage>
        <taxon>Bacteria</taxon>
        <taxon>Pseudomonadati</taxon>
        <taxon>Pseudomonadota</taxon>
        <taxon>Acidithiobacillia</taxon>
        <taxon>Acidithiobacillales</taxon>
        <taxon>Thermithiobacillaceae</taxon>
        <taxon>Thermithiobacillus</taxon>
    </lineage>
</organism>
<dbReference type="Proteomes" id="UP001446205">
    <property type="component" value="Unassembled WGS sequence"/>
</dbReference>
<dbReference type="Pfam" id="PF01370">
    <property type="entry name" value="Epimerase"/>
    <property type="match status" value="1"/>
</dbReference>
<dbReference type="Gene3D" id="3.40.50.720">
    <property type="entry name" value="NAD(P)-binding Rossmann-like Domain"/>
    <property type="match status" value="1"/>
</dbReference>
<dbReference type="InterPro" id="IPR017853">
    <property type="entry name" value="GH"/>
</dbReference>
<gene>
    <name evidence="4" type="ORF">WOB96_13350</name>
</gene>
<evidence type="ECO:0000259" key="3">
    <source>
        <dbReference type="Pfam" id="PF01370"/>
    </source>
</evidence>
<dbReference type="InterPro" id="IPR036291">
    <property type="entry name" value="NAD(P)-bd_dom_sf"/>
</dbReference>
<evidence type="ECO:0000313" key="4">
    <source>
        <dbReference type="EMBL" id="MEK8090738.1"/>
    </source>
</evidence>
<dbReference type="RefSeq" id="WP_341371794.1">
    <property type="nucleotide sequence ID" value="NZ_JBBPCO010000015.1"/>
</dbReference>
<dbReference type="SUPFAM" id="SSF51735">
    <property type="entry name" value="NAD(P)-binding Rossmann-fold domains"/>
    <property type="match status" value="1"/>
</dbReference>
<reference evidence="4 5" key="1">
    <citation type="submission" date="2024-04" db="EMBL/GenBank/DDBJ databases">
        <authorList>
            <person name="Abashina T."/>
            <person name="Shaikin A."/>
        </authorList>
    </citation>
    <scope>NUCLEOTIDE SEQUENCE [LARGE SCALE GENOMIC DNA]</scope>
    <source>
        <strain evidence="4 5">AAFK</strain>
    </source>
</reference>
<dbReference type="SUPFAM" id="SSF51445">
    <property type="entry name" value="(Trans)glycosidases"/>
    <property type="match status" value="1"/>
</dbReference>
<keyword evidence="5" id="KW-1185">Reference proteome</keyword>
<accession>A0ABU9DDE7</accession>
<evidence type="ECO:0000256" key="2">
    <source>
        <dbReference type="ARBA" id="ARBA00007637"/>
    </source>
</evidence>
<dbReference type="PANTHER" id="PTHR43000">
    <property type="entry name" value="DTDP-D-GLUCOSE 4,6-DEHYDRATASE-RELATED"/>
    <property type="match status" value="1"/>
</dbReference>
<evidence type="ECO:0000313" key="5">
    <source>
        <dbReference type="Proteomes" id="UP001446205"/>
    </source>
</evidence>
<dbReference type="InterPro" id="IPR001509">
    <property type="entry name" value="Epimerase_deHydtase"/>
</dbReference>
<dbReference type="Gene3D" id="3.20.20.80">
    <property type="entry name" value="Glycosidases"/>
    <property type="match status" value="1"/>
</dbReference>
<comment type="similarity">
    <text evidence="2">Belongs to the NAD(P)-dependent epimerase/dehydratase family.</text>
</comment>
<protein>
    <submittedName>
        <fullName evidence="4">NAD-dependent epimerase/dehydratase family protein</fullName>
    </submittedName>
</protein>
<dbReference type="EMBL" id="JBBPCO010000015">
    <property type="protein sequence ID" value="MEK8090738.1"/>
    <property type="molecule type" value="Genomic_DNA"/>
</dbReference>